<dbReference type="InterPro" id="IPR050775">
    <property type="entry name" value="FAD-binding_Monooxygenases"/>
</dbReference>
<keyword evidence="7" id="KW-0002">3D-structure</keyword>
<evidence type="ECO:0000256" key="3">
    <source>
        <dbReference type="ARBA" id="ARBA00022857"/>
    </source>
</evidence>
<keyword evidence="7" id="KW-0547">Nucleotide-binding</keyword>
<dbReference type="SUPFAM" id="SSF51905">
    <property type="entry name" value="FAD/NAD(P)-binding domain"/>
    <property type="match status" value="2"/>
</dbReference>
<feature type="binding site" evidence="7">
    <location>
        <position position="64"/>
    </location>
    <ligand>
        <name>FAD</name>
        <dbReference type="ChEBI" id="CHEBI:57692"/>
    </ligand>
</feature>
<feature type="binding site" evidence="7">
    <location>
        <position position="215"/>
    </location>
    <ligand>
        <name>NADP(+)</name>
        <dbReference type="ChEBI" id="CHEBI:58349"/>
    </ligand>
</feature>
<feature type="binding site" evidence="7">
    <location>
        <position position="216"/>
    </location>
    <ligand>
        <name>NADP(+)</name>
        <dbReference type="ChEBI" id="CHEBI:58349"/>
    </ligand>
</feature>
<evidence type="ECO:0000256" key="1">
    <source>
        <dbReference type="ARBA" id="ARBA00022630"/>
    </source>
</evidence>
<keyword evidence="6" id="KW-1185">Reference proteome</keyword>
<feature type="binding site" evidence="7">
    <location>
        <position position="65"/>
    </location>
    <ligand>
        <name>FAD</name>
        <dbReference type="ChEBI" id="CHEBI:57692"/>
    </ligand>
</feature>
<dbReference type="Gene3D" id="3.50.50.60">
    <property type="entry name" value="FAD/NAD(P)-binding domain"/>
    <property type="match status" value="2"/>
</dbReference>
<dbReference type="InterPro" id="IPR020946">
    <property type="entry name" value="Flavin_mOase-like"/>
</dbReference>
<dbReference type="GO" id="GO:0004499">
    <property type="term" value="F:N,N-dimethylaniline monooxygenase activity"/>
    <property type="evidence" value="ECO:0007669"/>
    <property type="project" value="InterPro"/>
</dbReference>
<dbReference type="InterPro" id="IPR036188">
    <property type="entry name" value="FAD/NAD-bd_sf"/>
</dbReference>
<feature type="binding site" evidence="7">
    <location>
        <position position="195"/>
    </location>
    <ligand>
        <name>NADP(+)</name>
        <dbReference type="ChEBI" id="CHEBI:58349"/>
    </ligand>
</feature>
<feature type="binding site" evidence="7">
    <location>
        <position position="45"/>
    </location>
    <ligand>
        <name>FAD</name>
        <dbReference type="ChEBI" id="CHEBI:57692"/>
    </ligand>
</feature>
<feature type="binding site" evidence="7">
    <location>
        <position position="64"/>
    </location>
    <ligand>
        <name>NADP(+)</name>
        <dbReference type="ChEBI" id="CHEBI:58349"/>
    </ligand>
</feature>
<dbReference type="AlphaFoldDB" id="Q2CGV0"/>
<feature type="binding site" evidence="7">
    <location>
        <position position="24"/>
    </location>
    <ligand>
        <name>FAD</name>
        <dbReference type="ChEBI" id="CHEBI:57692"/>
    </ligand>
</feature>
<reference evidence="7" key="2">
    <citation type="submission" date="2023-09" db="PDB data bank">
        <title>Crystal structure of OgBVMO(Oceanicola granulosus).</title>
        <authorList>
            <person name="Du Y."/>
            <person name="Wang Y.H."/>
        </authorList>
    </citation>
    <scope>X-RAY CRYSTALLOGRAPHY (1.70 ANGSTROMS) IN COMPLEX WITH FAD AND NADP(+)</scope>
</reference>
<keyword evidence="4" id="KW-0560">Oxidoreductase</keyword>
<comment type="caution">
    <text evidence="5">The sequence shown here is derived from an EMBL/GenBank/DDBJ whole genome shotgun (WGS) entry which is preliminary data.</text>
</comment>
<feature type="binding site" evidence="7">
    <location>
        <position position="192"/>
    </location>
    <ligand>
        <name>NADP(+)</name>
        <dbReference type="ChEBI" id="CHEBI:58349"/>
    </ligand>
</feature>
<reference evidence="5 6" key="1">
    <citation type="journal article" date="2010" name="J. Bacteriol.">
        <title>Genome sequences of Oceanicola granulosus HTCC2516(T) and Oceanicola batsensis HTCC2597(TDelta).</title>
        <authorList>
            <person name="Thrash J.C."/>
            <person name="Cho J.C."/>
            <person name="Vergin K.L."/>
            <person name="Giovannoni S.J."/>
        </authorList>
    </citation>
    <scope>NUCLEOTIDE SEQUENCE [LARGE SCALE GENOMIC DNA]</scope>
    <source>
        <strain evidence="6">ATCC BAA-861 / DSM 15982 / KCTC 12143 / HTCC2516</strain>
    </source>
</reference>
<dbReference type="PANTHER" id="PTHR43098">
    <property type="entry name" value="L-ORNITHINE N(5)-MONOOXYGENASE-RELATED"/>
    <property type="match status" value="1"/>
</dbReference>
<dbReference type="eggNOG" id="COG2072">
    <property type="taxonomic scope" value="Bacteria"/>
</dbReference>
<protein>
    <submittedName>
        <fullName evidence="5">Putative monooxygenase</fullName>
    </submittedName>
</protein>
<dbReference type="HOGENOM" id="CLU_006937_8_1_5"/>
<evidence type="ECO:0000313" key="6">
    <source>
        <dbReference type="Proteomes" id="UP000003635"/>
    </source>
</evidence>
<name>Q2CGV0_OCEGH</name>
<dbReference type="PANTHER" id="PTHR43098:SF5">
    <property type="entry name" value="DUAL-FUNCTIONAL MONOOXYGENASE_METHYLTRANSFERASE PSOF"/>
    <property type="match status" value="1"/>
</dbReference>
<dbReference type="Proteomes" id="UP000003635">
    <property type="component" value="Unassembled WGS sequence"/>
</dbReference>
<dbReference type="Pfam" id="PF00743">
    <property type="entry name" value="FMO-like"/>
    <property type="match status" value="1"/>
</dbReference>
<feature type="binding site" evidence="7">
    <location>
        <position position="53"/>
    </location>
    <ligand>
        <name>FAD</name>
        <dbReference type="ChEBI" id="CHEBI:57692"/>
    </ligand>
</feature>
<sequence>MDGNGASKLDGRKLDVAVIGAGVGGLYALHRVKNELGMNAQGFDDASGVGGTWYWNRYPGCRVDTESTVYTYSFDMDMFQNWEWSERYAKQEEVLGYLNAVADKHGLKEAINFNTRIAKMEWQEEARRWRLTTEAGETVTAKYVIEAVGLLSSSYAPQFPDRDKFKGEVLLASKWPRDEPDLAGKRVGVVGTGSTGIQIITSIADKVGHLHVLQRTPQWVVPLGVGPFPKETREKIKRDPEGFRDWALSTAAVFGFDESTVSALEVSEAERQRVYEEAWQKGNGFAFMLETFSDIPVTPEANKTATDFIKSKIDSIVKDPETARKLTPKEYYAKRPLAADHYYETYNRDNVTLHDVKANPIERFTENGVMVGGEEVELDVLIMATGFDAMTGNYLKIETVGRDGVRLQDEWSDGPHAYAGMSIANFPNLLMVFGPFSPFTSQPLVHEWQVKFLTNMIQTAEEGEGLIETSREAQEEWVRVCQEGMAGTLFEVTDSWINGANIPGKPRTSMWFMGGMGGYMEKMNEIKADNYRGFSIR</sequence>
<dbReference type="PDB" id="8WKC">
    <property type="method" value="X-ray"/>
    <property type="resolution" value="1.70 A"/>
    <property type="chains" value="A=1-537"/>
</dbReference>
<feature type="binding site" evidence="7">
    <location>
        <position position="335"/>
    </location>
    <ligand>
        <name>NADP(+)</name>
        <dbReference type="ChEBI" id="CHEBI:58349"/>
    </ligand>
</feature>
<keyword evidence="5" id="KW-0503">Monooxygenase</keyword>
<dbReference type="RefSeq" id="WP_007257162.1">
    <property type="nucleotide sequence ID" value="NZ_CH724111.1"/>
</dbReference>
<organism evidence="5 6">
    <name type="scientific">Oceanicola granulosus (strain ATCC BAA-861 / DSM 15982 / KCTC 12143 / HTCC2516)</name>
    <dbReference type="NCBI Taxonomy" id="314256"/>
    <lineage>
        <taxon>Bacteria</taxon>
        <taxon>Pseudomonadati</taxon>
        <taxon>Pseudomonadota</taxon>
        <taxon>Alphaproteobacteria</taxon>
        <taxon>Rhodobacterales</taxon>
        <taxon>Roseobacteraceae</taxon>
        <taxon>Oceanicola</taxon>
    </lineage>
</organism>
<dbReference type="GO" id="GO:0050661">
    <property type="term" value="F:NADP binding"/>
    <property type="evidence" value="ECO:0007669"/>
    <property type="project" value="InterPro"/>
</dbReference>
<feature type="binding site" evidence="7">
    <location>
        <position position="117"/>
    </location>
    <ligand>
        <name>FAD</name>
        <dbReference type="ChEBI" id="CHEBI:57692"/>
    </ligand>
</feature>
<dbReference type="GO" id="GO:0050660">
    <property type="term" value="F:flavin adenine dinucleotide binding"/>
    <property type="evidence" value="ECO:0007669"/>
    <property type="project" value="InterPro"/>
</dbReference>
<gene>
    <name evidence="5" type="ORF">OG2516_16079</name>
</gene>
<keyword evidence="3" id="KW-0521">NADP</keyword>
<dbReference type="STRING" id="314256.OG2516_16079"/>
<feature type="binding site" evidence="7">
    <location>
        <position position="442"/>
    </location>
    <ligand>
        <name>FAD</name>
        <dbReference type="ChEBI" id="CHEBI:57692"/>
    </ligand>
</feature>
<dbReference type="OrthoDB" id="312624at2"/>
<feature type="binding site" evidence="7">
    <location>
        <position position="55"/>
    </location>
    <ligand>
        <name>FAD</name>
        <dbReference type="ChEBI" id="CHEBI:57692"/>
    </ligand>
</feature>
<feature type="binding site" evidence="7">
    <location>
        <position position="52"/>
    </location>
    <ligand>
        <name>FAD</name>
        <dbReference type="ChEBI" id="CHEBI:57692"/>
    </ligand>
</feature>
<feature type="binding site" evidence="7">
    <location>
        <position position="496"/>
    </location>
    <ligand>
        <name>NADP(+)</name>
        <dbReference type="ChEBI" id="CHEBI:58349"/>
    </ligand>
</feature>
<evidence type="ECO:0007829" key="7">
    <source>
        <dbReference type="PDB" id="8WKC"/>
    </source>
</evidence>
<dbReference type="SMR" id="Q2CGV0"/>
<proteinExistence type="evidence at protein level"/>
<keyword evidence="2 7" id="KW-0274">FAD</keyword>
<evidence type="ECO:0000313" key="5">
    <source>
        <dbReference type="EMBL" id="EAR51835.1"/>
    </source>
</evidence>
<dbReference type="EMBL" id="AAOT01000008">
    <property type="protein sequence ID" value="EAR51835.1"/>
    <property type="molecule type" value="Genomic_DNA"/>
</dbReference>
<feature type="binding site" evidence="7">
    <location>
        <position position="44"/>
    </location>
    <ligand>
        <name>FAD</name>
        <dbReference type="ChEBI" id="CHEBI:57692"/>
    </ligand>
</feature>
<keyword evidence="1 7" id="KW-0285">Flavoprotein</keyword>
<evidence type="ECO:0000256" key="4">
    <source>
        <dbReference type="ARBA" id="ARBA00023002"/>
    </source>
</evidence>
<accession>Q2CGV0</accession>
<evidence type="ECO:0000256" key="2">
    <source>
        <dbReference type="ARBA" id="ARBA00022827"/>
    </source>
</evidence>